<evidence type="ECO:0008006" key="4">
    <source>
        <dbReference type="Google" id="ProtNLM"/>
    </source>
</evidence>
<accession>A0A9X4PN70</accession>
<comment type="caution">
    <text evidence="2">The sequence shown here is derived from an EMBL/GenBank/DDBJ whole genome shotgun (WGS) entry which is preliminary data.</text>
</comment>
<feature type="signal peptide" evidence="1">
    <location>
        <begin position="1"/>
        <end position="20"/>
    </location>
</feature>
<dbReference type="RefSeq" id="WP_279572291.1">
    <property type="nucleotide sequence ID" value="NZ_LWID01000001.1"/>
</dbReference>
<protein>
    <recommendedName>
        <fullName evidence="4">Lipoprotein</fullName>
    </recommendedName>
</protein>
<reference evidence="2" key="1">
    <citation type="submission" date="2016-03" db="EMBL/GenBank/DDBJ databases">
        <title>Co-evolution between Pasteurellaceae and their hosts.</title>
        <authorList>
            <person name="Hansen M.J."/>
            <person name="Bojesen A.M."/>
            <person name="Planet P."/>
        </authorList>
    </citation>
    <scope>NUCLEOTIDE SEQUENCE</scope>
    <source>
        <strain evidence="2">146/S8/89</strain>
    </source>
</reference>
<evidence type="ECO:0000256" key="1">
    <source>
        <dbReference type="SAM" id="SignalP"/>
    </source>
</evidence>
<keyword evidence="1" id="KW-0732">Signal</keyword>
<dbReference type="PROSITE" id="PS51257">
    <property type="entry name" value="PROKAR_LIPOPROTEIN"/>
    <property type="match status" value="1"/>
</dbReference>
<dbReference type="EMBL" id="LWID01000001">
    <property type="protein sequence ID" value="MDG6894833.1"/>
    <property type="molecule type" value="Genomic_DNA"/>
</dbReference>
<evidence type="ECO:0000313" key="3">
    <source>
        <dbReference type="Proteomes" id="UP001155500"/>
    </source>
</evidence>
<organism evidence="2 3">
    <name type="scientific">Volucribacter amazonae</name>
    <dbReference type="NCBI Taxonomy" id="256731"/>
    <lineage>
        <taxon>Bacteria</taxon>
        <taxon>Pseudomonadati</taxon>
        <taxon>Pseudomonadota</taxon>
        <taxon>Gammaproteobacteria</taxon>
        <taxon>Pasteurellales</taxon>
        <taxon>Pasteurellaceae</taxon>
        <taxon>Volucribacter</taxon>
    </lineage>
</organism>
<proteinExistence type="predicted"/>
<evidence type="ECO:0000313" key="2">
    <source>
        <dbReference type="EMBL" id="MDG6894833.1"/>
    </source>
</evidence>
<dbReference type="AlphaFoldDB" id="A0A9X4PN70"/>
<sequence>MKSIFFIFVCIWGLFGCTSASNNIPNRITEVVKQTNAELAKHQNVINVAQKMFDKLEPVNQYANQEEIASLNQLAHIIKSTVYQLEAIYHISPELEFYTDFYKIIIGVRDKKLTYYQASEYISVIQARYHKAYDIINQAHRERIAAENAIFQRKLERNNERFNRAMQNNRSQKTSRTRCYNLGSDVICDTTSY</sequence>
<gene>
    <name evidence="2" type="ORF">A6A20_04140</name>
</gene>
<keyword evidence="3" id="KW-1185">Reference proteome</keyword>
<feature type="chain" id="PRO_5040865826" description="Lipoprotein" evidence="1">
    <location>
        <begin position="21"/>
        <end position="193"/>
    </location>
</feature>
<name>A0A9X4PN70_9PAST</name>
<dbReference type="Proteomes" id="UP001155500">
    <property type="component" value="Unassembled WGS sequence"/>
</dbReference>